<dbReference type="GO" id="GO:0030335">
    <property type="term" value="P:positive regulation of cell migration"/>
    <property type="evidence" value="ECO:0007669"/>
    <property type="project" value="EnsemblMetazoa"/>
</dbReference>
<accession>B4GQL5</accession>
<feature type="region of interest" description="Disordered" evidence="1">
    <location>
        <begin position="100"/>
        <end position="122"/>
    </location>
</feature>
<dbReference type="HOGENOM" id="CLU_687479_0_0_1"/>
<dbReference type="SUPFAM" id="SSF57501">
    <property type="entry name" value="Cystine-knot cytokines"/>
    <property type="match status" value="1"/>
</dbReference>
<dbReference type="GO" id="GO:0042056">
    <property type="term" value="F:chemoattractant activity"/>
    <property type="evidence" value="ECO:0007669"/>
    <property type="project" value="EnsemblMetazoa"/>
</dbReference>
<evidence type="ECO:0000313" key="3">
    <source>
        <dbReference type="EMBL" id="EDW39887.1"/>
    </source>
</evidence>
<dbReference type="GO" id="GO:0008347">
    <property type="term" value="P:glial cell migration"/>
    <property type="evidence" value="ECO:0007669"/>
    <property type="project" value="EnsemblMetazoa"/>
</dbReference>
<dbReference type="GO" id="GO:0005615">
    <property type="term" value="C:extracellular space"/>
    <property type="evidence" value="ECO:0007669"/>
    <property type="project" value="EnsemblMetazoa"/>
</dbReference>
<dbReference type="InterPro" id="IPR029034">
    <property type="entry name" value="Cystine-knot_cytokine"/>
</dbReference>
<gene>
    <name evidence="3" type="primary">Dper\GL16255</name>
    <name evidence="3" type="ORF">Dper_GL16255</name>
</gene>
<evidence type="ECO:0000313" key="4">
    <source>
        <dbReference type="Proteomes" id="UP000008744"/>
    </source>
</evidence>
<dbReference type="PhylomeDB" id="B4GQL5"/>
<proteinExistence type="predicted"/>
<evidence type="ECO:0000256" key="2">
    <source>
        <dbReference type="SAM" id="SignalP"/>
    </source>
</evidence>
<dbReference type="OMA" id="QCQCPKH"/>
<dbReference type="GO" id="GO:0007435">
    <property type="term" value="P:salivary gland morphogenesis"/>
    <property type="evidence" value="ECO:0007669"/>
    <property type="project" value="EnsemblMetazoa"/>
</dbReference>
<dbReference type="GO" id="GO:0048542">
    <property type="term" value="P:lymph gland development"/>
    <property type="evidence" value="ECO:0007669"/>
    <property type="project" value="EnsemblMetazoa"/>
</dbReference>
<dbReference type="eggNOG" id="ENOG502S1KT">
    <property type="taxonomic scope" value="Eukaryota"/>
</dbReference>
<feature type="chain" id="PRO_5002807353" evidence="2">
    <location>
        <begin position="17"/>
        <end position="401"/>
    </location>
</feature>
<dbReference type="GO" id="GO:0048010">
    <property type="term" value="P:vascular endothelial growth factor receptor signaling pathway"/>
    <property type="evidence" value="ECO:0007669"/>
    <property type="project" value="EnsemblMetazoa"/>
</dbReference>
<dbReference type="GO" id="GO:0016322">
    <property type="term" value="P:neuron remodeling"/>
    <property type="evidence" value="ECO:0007669"/>
    <property type="project" value="EnsemblMetazoa"/>
</dbReference>
<dbReference type="PANTHER" id="PTHR21719">
    <property type="entry name" value="FI06402P-RELATED"/>
    <property type="match status" value="1"/>
</dbReference>
<dbReference type="GO" id="GO:0045793">
    <property type="term" value="P:positive regulation of cell size"/>
    <property type="evidence" value="ECO:0007669"/>
    <property type="project" value="EnsemblMetazoa"/>
</dbReference>
<sequence>MYLVFLLIFALALADGAKYQRSWLFNLPDNNYRDVRNVTARGVSFYLYNRPTVHPTSAPPPTSPTEPYDFYQDQDQDLDLDLDQEEDERVEGLEMGYHKRVPRHPHDNYNRVDGSSTDFDESRSRALITDHTKRNGAEEPTRLWIGKKQLHNAVDTVLGTDYPSDQAPAPGFLTAEKEKELGTPSRVQASRQAYEAYEKQEIKQRTIILLARAHNNRLIKEAECKVPKAQVIYMIGETNIQYYPRATILHRCDSSTGCCRDGEICSVKKNVTVELPFVLNNRGKMIPLVNHTECECVQNMSRRKRSTQCQCPKHFKDFSWRGNVVGAVMLHCRCDCHLNDAACQRLKNGEEGFAMNDRIRIQHRESSQPICNYGLYDVKNGRCPRPGSMHQLQTKLQWGKG</sequence>
<keyword evidence="2" id="KW-0732">Signal</keyword>
<dbReference type="OrthoDB" id="6370328at2759"/>
<dbReference type="STRING" id="7234.B4GQL5"/>
<dbReference type="EMBL" id="CH479187">
    <property type="protein sequence ID" value="EDW39887.1"/>
    <property type="molecule type" value="Genomic_DNA"/>
</dbReference>
<reference evidence="3 4" key="1">
    <citation type="journal article" date="2007" name="Nature">
        <title>Evolution of genes and genomes on the Drosophila phylogeny.</title>
        <authorList>
            <consortium name="Drosophila 12 Genomes Consortium"/>
            <person name="Clark A.G."/>
            <person name="Eisen M.B."/>
            <person name="Smith D.R."/>
            <person name="Bergman C.M."/>
            <person name="Oliver B."/>
            <person name="Markow T.A."/>
            <person name="Kaufman T.C."/>
            <person name="Kellis M."/>
            <person name="Gelbart W."/>
            <person name="Iyer V.N."/>
            <person name="Pollard D.A."/>
            <person name="Sackton T.B."/>
            <person name="Larracuente A.M."/>
            <person name="Singh N.D."/>
            <person name="Abad J.P."/>
            <person name="Abt D.N."/>
            <person name="Adryan B."/>
            <person name="Aguade M."/>
            <person name="Akashi H."/>
            <person name="Anderson W.W."/>
            <person name="Aquadro C.F."/>
            <person name="Ardell D.H."/>
            <person name="Arguello R."/>
            <person name="Artieri C.G."/>
            <person name="Barbash D.A."/>
            <person name="Barker D."/>
            <person name="Barsanti P."/>
            <person name="Batterham P."/>
            <person name="Batzoglou S."/>
            <person name="Begun D."/>
            <person name="Bhutkar A."/>
            <person name="Blanco E."/>
            <person name="Bosak S.A."/>
            <person name="Bradley R.K."/>
            <person name="Brand A.D."/>
            <person name="Brent M.R."/>
            <person name="Brooks A.N."/>
            <person name="Brown R.H."/>
            <person name="Butlin R.K."/>
            <person name="Caggese C."/>
            <person name="Calvi B.R."/>
            <person name="Bernardo de Carvalho A."/>
            <person name="Caspi A."/>
            <person name="Castrezana S."/>
            <person name="Celniker S.E."/>
            <person name="Chang J.L."/>
            <person name="Chapple C."/>
            <person name="Chatterji S."/>
            <person name="Chinwalla A."/>
            <person name="Civetta A."/>
            <person name="Clifton S.W."/>
            <person name="Comeron J.M."/>
            <person name="Costello J.C."/>
            <person name="Coyne J.A."/>
            <person name="Daub J."/>
            <person name="David R.G."/>
            <person name="Delcher A.L."/>
            <person name="Delehaunty K."/>
            <person name="Do C.B."/>
            <person name="Ebling H."/>
            <person name="Edwards K."/>
            <person name="Eickbush T."/>
            <person name="Evans J.D."/>
            <person name="Filipski A."/>
            <person name="Findeiss S."/>
            <person name="Freyhult E."/>
            <person name="Fulton L."/>
            <person name="Fulton R."/>
            <person name="Garcia A.C."/>
            <person name="Gardiner A."/>
            <person name="Garfield D.A."/>
            <person name="Garvin B.E."/>
            <person name="Gibson G."/>
            <person name="Gilbert D."/>
            <person name="Gnerre S."/>
            <person name="Godfrey J."/>
            <person name="Good R."/>
            <person name="Gotea V."/>
            <person name="Gravely B."/>
            <person name="Greenberg A.J."/>
            <person name="Griffiths-Jones S."/>
            <person name="Gross S."/>
            <person name="Guigo R."/>
            <person name="Gustafson E.A."/>
            <person name="Haerty W."/>
            <person name="Hahn M.W."/>
            <person name="Halligan D.L."/>
            <person name="Halpern A.L."/>
            <person name="Halter G.M."/>
            <person name="Han M.V."/>
            <person name="Heger A."/>
            <person name="Hillier L."/>
            <person name="Hinrichs A.S."/>
            <person name="Holmes I."/>
            <person name="Hoskins R.A."/>
            <person name="Hubisz M.J."/>
            <person name="Hultmark D."/>
            <person name="Huntley M.A."/>
            <person name="Jaffe D.B."/>
            <person name="Jagadeeshan S."/>
            <person name="Jeck W.R."/>
            <person name="Johnson J."/>
            <person name="Jones C.D."/>
            <person name="Jordan W.C."/>
            <person name="Karpen G.H."/>
            <person name="Kataoka E."/>
            <person name="Keightley P.D."/>
            <person name="Kheradpour P."/>
            <person name="Kirkness E.F."/>
            <person name="Koerich L.B."/>
            <person name="Kristiansen K."/>
            <person name="Kudrna D."/>
            <person name="Kulathinal R.J."/>
            <person name="Kumar S."/>
            <person name="Kwok R."/>
            <person name="Lander E."/>
            <person name="Langley C.H."/>
            <person name="Lapoint R."/>
            <person name="Lazzaro B.P."/>
            <person name="Lee S.J."/>
            <person name="Levesque L."/>
            <person name="Li R."/>
            <person name="Lin C.F."/>
            <person name="Lin M.F."/>
            <person name="Lindblad-Toh K."/>
            <person name="Llopart A."/>
            <person name="Long M."/>
            <person name="Low L."/>
            <person name="Lozovsky E."/>
            <person name="Lu J."/>
            <person name="Luo M."/>
            <person name="Machado C.A."/>
            <person name="Makalowski W."/>
            <person name="Marzo M."/>
            <person name="Matsuda M."/>
            <person name="Matzkin L."/>
            <person name="McAllister B."/>
            <person name="McBride C.S."/>
            <person name="McKernan B."/>
            <person name="McKernan K."/>
            <person name="Mendez-Lago M."/>
            <person name="Minx P."/>
            <person name="Mollenhauer M.U."/>
            <person name="Montooth K."/>
            <person name="Mount S.M."/>
            <person name="Mu X."/>
            <person name="Myers E."/>
            <person name="Negre B."/>
            <person name="Newfeld S."/>
            <person name="Nielsen R."/>
            <person name="Noor M.A."/>
            <person name="O'Grady P."/>
            <person name="Pachter L."/>
            <person name="Papaceit M."/>
            <person name="Parisi M.J."/>
            <person name="Parisi M."/>
            <person name="Parts L."/>
            <person name="Pedersen J.S."/>
            <person name="Pesole G."/>
            <person name="Phillippy A.M."/>
            <person name="Ponting C.P."/>
            <person name="Pop M."/>
            <person name="Porcelli D."/>
            <person name="Powell J.R."/>
            <person name="Prohaska S."/>
            <person name="Pruitt K."/>
            <person name="Puig M."/>
            <person name="Quesneville H."/>
            <person name="Ram K.R."/>
            <person name="Rand D."/>
            <person name="Rasmussen M.D."/>
            <person name="Reed L.K."/>
            <person name="Reenan R."/>
            <person name="Reily A."/>
            <person name="Remington K.A."/>
            <person name="Rieger T.T."/>
            <person name="Ritchie M.G."/>
            <person name="Robin C."/>
            <person name="Rogers Y.H."/>
            <person name="Rohde C."/>
            <person name="Rozas J."/>
            <person name="Rubenfield M.J."/>
            <person name="Ruiz A."/>
            <person name="Russo S."/>
            <person name="Salzberg S.L."/>
            <person name="Sanchez-Gracia A."/>
            <person name="Saranga D.J."/>
            <person name="Sato H."/>
            <person name="Schaeffer S.W."/>
            <person name="Schatz M.C."/>
            <person name="Schlenke T."/>
            <person name="Schwartz R."/>
            <person name="Segarra C."/>
            <person name="Singh R.S."/>
            <person name="Sirot L."/>
            <person name="Sirota M."/>
            <person name="Sisneros N.B."/>
            <person name="Smith C.D."/>
            <person name="Smith T.F."/>
            <person name="Spieth J."/>
            <person name="Stage D.E."/>
            <person name="Stark A."/>
            <person name="Stephan W."/>
            <person name="Strausberg R.L."/>
            <person name="Strempel S."/>
            <person name="Sturgill D."/>
            <person name="Sutton G."/>
            <person name="Sutton G.G."/>
            <person name="Tao W."/>
            <person name="Teichmann S."/>
            <person name="Tobari Y.N."/>
            <person name="Tomimura Y."/>
            <person name="Tsolas J.M."/>
            <person name="Valente V.L."/>
            <person name="Venter E."/>
            <person name="Venter J.C."/>
            <person name="Vicario S."/>
            <person name="Vieira F.G."/>
            <person name="Vilella A.J."/>
            <person name="Villasante A."/>
            <person name="Walenz B."/>
            <person name="Wang J."/>
            <person name="Wasserman M."/>
            <person name="Watts T."/>
            <person name="Wilson D."/>
            <person name="Wilson R.K."/>
            <person name="Wing R.A."/>
            <person name="Wolfner M.F."/>
            <person name="Wong A."/>
            <person name="Wong G.K."/>
            <person name="Wu C.I."/>
            <person name="Wu G."/>
            <person name="Yamamoto D."/>
            <person name="Yang H.P."/>
            <person name="Yang S.P."/>
            <person name="Yorke J.A."/>
            <person name="Yoshida K."/>
            <person name="Zdobnov E."/>
            <person name="Zhang P."/>
            <person name="Zhang Y."/>
            <person name="Zimin A.V."/>
            <person name="Baldwin J."/>
            <person name="Abdouelleil A."/>
            <person name="Abdulkadir J."/>
            <person name="Abebe A."/>
            <person name="Abera B."/>
            <person name="Abreu J."/>
            <person name="Acer S.C."/>
            <person name="Aftuck L."/>
            <person name="Alexander A."/>
            <person name="An P."/>
            <person name="Anderson E."/>
            <person name="Anderson S."/>
            <person name="Arachi H."/>
            <person name="Azer M."/>
            <person name="Bachantsang P."/>
            <person name="Barry A."/>
            <person name="Bayul T."/>
            <person name="Berlin A."/>
            <person name="Bessette D."/>
            <person name="Bloom T."/>
            <person name="Blye J."/>
            <person name="Boguslavskiy L."/>
            <person name="Bonnet C."/>
            <person name="Boukhgalter B."/>
            <person name="Bourzgui I."/>
            <person name="Brown A."/>
            <person name="Cahill P."/>
            <person name="Channer S."/>
            <person name="Cheshatsang Y."/>
            <person name="Chuda L."/>
            <person name="Citroen M."/>
            <person name="Collymore A."/>
            <person name="Cooke P."/>
            <person name="Costello M."/>
            <person name="D'Aco K."/>
            <person name="Daza R."/>
            <person name="De Haan G."/>
            <person name="DeGray S."/>
            <person name="DeMaso C."/>
            <person name="Dhargay N."/>
            <person name="Dooley K."/>
            <person name="Dooley E."/>
            <person name="Doricent M."/>
            <person name="Dorje P."/>
            <person name="Dorjee K."/>
            <person name="Dupes A."/>
            <person name="Elong R."/>
            <person name="Falk J."/>
            <person name="Farina A."/>
            <person name="Faro S."/>
            <person name="Ferguson D."/>
            <person name="Fisher S."/>
            <person name="Foley C.D."/>
            <person name="Franke A."/>
            <person name="Friedrich D."/>
            <person name="Gadbois L."/>
            <person name="Gearin G."/>
            <person name="Gearin C.R."/>
            <person name="Giannoukos G."/>
            <person name="Goode T."/>
            <person name="Graham J."/>
            <person name="Grandbois E."/>
            <person name="Grewal S."/>
            <person name="Gyaltsen K."/>
            <person name="Hafez N."/>
            <person name="Hagos B."/>
            <person name="Hall J."/>
            <person name="Henson C."/>
            <person name="Hollinger A."/>
            <person name="Honan T."/>
            <person name="Huard M.D."/>
            <person name="Hughes L."/>
            <person name="Hurhula B."/>
            <person name="Husby M.E."/>
            <person name="Kamat A."/>
            <person name="Kanga B."/>
            <person name="Kashin S."/>
            <person name="Khazanovich D."/>
            <person name="Kisner P."/>
            <person name="Lance K."/>
            <person name="Lara M."/>
            <person name="Lee W."/>
            <person name="Lennon N."/>
            <person name="Letendre F."/>
            <person name="LeVine R."/>
            <person name="Lipovsky A."/>
            <person name="Liu X."/>
            <person name="Liu J."/>
            <person name="Liu S."/>
            <person name="Lokyitsang T."/>
            <person name="Lokyitsang Y."/>
            <person name="Lubonja R."/>
            <person name="Lui A."/>
            <person name="MacDonald P."/>
            <person name="Magnisalis V."/>
            <person name="Maru K."/>
            <person name="Matthews C."/>
            <person name="McCusker W."/>
            <person name="McDonough S."/>
            <person name="Mehta T."/>
            <person name="Meldrim J."/>
            <person name="Meneus L."/>
            <person name="Mihai O."/>
            <person name="Mihalev A."/>
            <person name="Mihova T."/>
            <person name="Mittelman R."/>
            <person name="Mlenga V."/>
            <person name="Montmayeur A."/>
            <person name="Mulrain L."/>
            <person name="Navidi A."/>
            <person name="Naylor J."/>
            <person name="Negash T."/>
            <person name="Nguyen T."/>
            <person name="Nguyen N."/>
            <person name="Nicol R."/>
            <person name="Norbu C."/>
            <person name="Norbu N."/>
            <person name="Novod N."/>
            <person name="O'Neill B."/>
            <person name="Osman S."/>
            <person name="Markiewicz E."/>
            <person name="Oyono O.L."/>
            <person name="Patti C."/>
            <person name="Phunkhang P."/>
            <person name="Pierre F."/>
            <person name="Priest M."/>
            <person name="Raghuraman S."/>
            <person name="Rege F."/>
            <person name="Reyes R."/>
            <person name="Rise C."/>
            <person name="Rogov P."/>
            <person name="Ross K."/>
            <person name="Ryan E."/>
            <person name="Settipalli S."/>
            <person name="Shea T."/>
            <person name="Sherpa N."/>
            <person name="Shi L."/>
            <person name="Shih D."/>
            <person name="Sparrow T."/>
            <person name="Spaulding J."/>
            <person name="Stalker J."/>
            <person name="Stange-Thomann N."/>
            <person name="Stavropoulos S."/>
            <person name="Stone C."/>
            <person name="Strader C."/>
            <person name="Tesfaye S."/>
            <person name="Thomson T."/>
            <person name="Thoulutsang Y."/>
            <person name="Thoulutsang D."/>
            <person name="Topham K."/>
            <person name="Topping I."/>
            <person name="Tsamla T."/>
            <person name="Vassiliev H."/>
            <person name="Vo A."/>
            <person name="Wangchuk T."/>
            <person name="Wangdi T."/>
            <person name="Weiand M."/>
            <person name="Wilkinson J."/>
            <person name="Wilson A."/>
            <person name="Yadav S."/>
            <person name="Young G."/>
            <person name="Yu Q."/>
            <person name="Zembek L."/>
            <person name="Zhong D."/>
            <person name="Zimmer A."/>
            <person name="Zwirko Z."/>
            <person name="Jaffe D.B."/>
            <person name="Alvarez P."/>
            <person name="Brockman W."/>
            <person name="Butler J."/>
            <person name="Chin C."/>
            <person name="Gnerre S."/>
            <person name="Grabherr M."/>
            <person name="Kleber M."/>
            <person name="Mauceli E."/>
            <person name="MacCallum I."/>
        </authorList>
    </citation>
    <scope>NUCLEOTIDE SEQUENCE [LARGE SCALE GENOMIC DNA]</scope>
    <source>
        <strain evidence="4">MSH-3 / Tucson 14011-0111.49</strain>
    </source>
</reference>
<dbReference type="GO" id="GO:0035172">
    <property type="term" value="P:hemocyte proliferation"/>
    <property type="evidence" value="ECO:0007669"/>
    <property type="project" value="EnsemblMetazoa"/>
</dbReference>
<dbReference type="Gene3D" id="2.10.90.10">
    <property type="entry name" value="Cystine-knot cytokines"/>
    <property type="match status" value="1"/>
</dbReference>
<evidence type="ECO:0000256" key="1">
    <source>
        <dbReference type="SAM" id="MobiDB-lite"/>
    </source>
</evidence>
<organism evidence="4">
    <name type="scientific">Drosophila persimilis</name>
    <name type="common">Fruit fly</name>
    <dbReference type="NCBI Taxonomy" id="7234"/>
    <lineage>
        <taxon>Eukaryota</taxon>
        <taxon>Metazoa</taxon>
        <taxon>Ecdysozoa</taxon>
        <taxon>Arthropoda</taxon>
        <taxon>Hexapoda</taxon>
        <taxon>Insecta</taxon>
        <taxon>Pterygota</taxon>
        <taxon>Neoptera</taxon>
        <taxon>Endopterygota</taxon>
        <taxon>Diptera</taxon>
        <taxon>Brachycera</taxon>
        <taxon>Muscomorpha</taxon>
        <taxon>Ephydroidea</taxon>
        <taxon>Drosophilidae</taxon>
        <taxon>Drosophila</taxon>
        <taxon>Sophophora</taxon>
    </lineage>
</organism>
<dbReference type="AlphaFoldDB" id="B4GQL5"/>
<dbReference type="PANTHER" id="PTHR21719:SF1">
    <property type="entry name" value="FI06402P-RELATED"/>
    <property type="match status" value="1"/>
</dbReference>
<name>B4GQL5_DROPE</name>
<dbReference type="GO" id="GO:0002921">
    <property type="term" value="P:negative regulation of humoral immune response"/>
    <property type="evidence" value="ECO:0007669"/>
    <property type="project" value="EnsemblMetazoa"/>
</dbReference>
<dbReference type="Proteomes" id="UP000008744">
    <property type="component" value="Unassembled WGS sequence"/>
</dbReference>
<feature type="signal peptide" evidence="2">
    <location>
        <begin position="1"/>
        <end position="16"/>
    </location>
</feature>
<dbReference type="GO" id="GO:0045089">
    <property type="term" value="P:positive regulation of innate immune response"/>
    <property type="evidence" value="ECO:0007669"/>
    <property type="project" value="EnsemblMetazoa"/>
</dbReference>
<dbReference type="GO" id="GO:0035099">
    <property type="term" value="P:hemocyte migration"/>
    <property type="evidence" value="ECO:0007669"/>
    <property type="project" value="EnsemblMetazoa"/>
</dbReference>
<protein>
    <submittedName>
        <fullName evidence="3">GL16255</fullName>
    </submittedName>
</protein>
<keyword evidence="4" id="KW-1185">Reference proteome</keyword>